<name>A0A1I1ARG3_9PSEU</name>
<dbReference type="SUPFAM" id="SSF140453">
    <property type="entry name" value="EsxAB dimer-like"/>
    <property type="match status" value="1"/>
</dbReference>
<dbReference type="InterPro" id="IPR036689">
    <property type="entry name" value="ESAT-6-like_sf"/>
</dbReference>
<proteinExistence type="predicted"/>
<evidence type="ECO:0000313" key="1">
    <source>
        <dbReference type="EMBL" id="SFB40604.1"/>
    </source>
</evidence>
<evidence type="ECO:0000313" key="2">
    <source>
        <dbReference type="Proteomes" id="UP000243799"/>
    </source>
</evidence>
<sequence>MVEQIRYASGATDMLSQAQAQCSAEQRRIIDDLGVRMKKICGSEWEGAAEKAYLVAQKRCNTEIEAGAIAEQRSSVVTQQCGEDMIAADVRCSSLFV</sequence>
<keyword evidence="2" id="KW-1185">Reference proteome</keyword>
<dbReference type="OrthoDB" id="3387628at2"/>
<organism evidence="1 2">
    <name type="scientific">Amycolatopsis marina</name>
    <dbReference type="NCBI Taxonomy" id="490629"/>
    <lineage>
        <taxon>Bacteria</taxon>
        <taxon>Bacillati</taxon>
        <taxon>Actinomycetota</taxon>
        <taxon>Actinomycetes</taxon>
        <taxon>Pseudonocardiales</taxon>
        <taxon>Pseudonocardiaceae</taxon>
        <taxon>Amycolatopsis</taxon>
    </lineage>
</organism>
<protein>
    <submittedName>
        <fullName evidence="1">Uncharacterized conserved protein YukE</fullName>
    </submittedName>
</protein>
<dbReference type="Gene3D" id="1.10.287.1060">
    <property type="entry name" value="ESAT-6-like"/>
    <property type="match status" value="1"/>
</dbReference>
<reference evidence="2" key="1">
    <citation type="submission" date="2016-10" db="EMBL/GenBank/DDBJ databases">
        <authorList>
            <person name="Varghese N."/>
            <person name="Submissions S."/>
        </authorList>
    </citation>
    <scope>NUCLEOTIDE SEQUENCE [LARGE SCALE GENOMIC DNA]</scope>
    <source>
        <strain evidence="2">CGMCC 4.3568</strain>
    </source>
</reference>
<dbReference type="EMBL" id="FOKG01000010">
    <property type="protein sequence ID" value="SFB40604.1"/>
    <property type="molecule type" value="Genomic_DNA"/>
</dbReference>
<dbReference type="RefSeq" id="WP_091674370.1">
    <property type="nucleotide sequence ID" value="NZ_FOKG01000010.1"/>
</dbReference>
<dbReference type="AlphaFoldDB" id="A0A1I1ARG3"/>
<dbReference type="Proteomes" id="UP000243799">
    <property type="component" value="Unassembled WGS sequence"/>
</dbReference>
<gene>
    <name evidence="1" type="ORF">SAMN05216266_11092</name>
</gene>
<accession>A0A1I1ARG3</accession>